<accession>A0A1D6KJV5</accession>
<dbReference type="EMBL" id="CM007647">
    <property type="protein sequence ID" value="ONM03210.1"/>
    <property type="molecule type" value="Genomic_DNA"/>
</dbReference>
<name>A0A1D6KJV5_MAIZE</name>
<organism evidence="1">
    <name type="scientific">Zea mays</name>
    <name type="common">Maize</name>
    <dbReference type="NCBI Taxonomy" id="4577"/>
    <lineage>
        <taxon>Eukaryota</taxon>
        <taxon>Viridiplantae</taxon>
        <taxon>Streptophyta</taxon>
        <taxon>Embryophyta</taxon>
        <taxon>Tracheophyta</taxon>
        <taxon>Spermatophyta</taxon>
        <taxon>Magnoliopsida</taxon>
        <taxon>Liliopsida</taxon>
        <taxon>Poales</taxon>
        <taxon>Poaceae</taxon>
        <taxon>PACMAD clade</taxon>
        <taxon>Panicoideae</taxon>
        <taxon>Andropogonodae</taxon>
        <taxon>Andropogoneae</taxon>
        <taxon>Tripsacinae</taxon>
        <taxon>Zea</taxon>
    </lineage>
</organism>
<reference evidence="1" key="1">
    <citation type="submission" date="2015-12" db="EMBL/GenBank/DDBJ databases">
        <title>Update maize B73 reference genome by single molecule sequencing technologies.</title>
        <authorList>
            <consortium name="Maize Genome Sequencing Project"/>
            <person name="Ware D."/>
        </authorList>
    </citation>
    <scope>NUCLEOTIDE SEQUENCE [LARGE SCALE GENOMIC DNA]</scope>
    <source>
        <tissue evidence="1">Seedling</tissue>
    </source>
</reference>
<protein>
    <submittedName>
        <fullName evidence="1">Uncharacterized protein</fullName>
    </submittedName>
</protein>
<dbReference type="InParanoid" id="A0A1D6KJV5"/>
<sequence length="43" mass="4648">MFIFGGRSGASVLIFDRRMVDHCEGNGGVGRRGQTKVGQSHVQ</sequence>
<proteinExistence type="predicted"/>
<dbReference type="AlphaFoldDB" id="A0A1D6KJV5"/>
<evidence type="ECO:0000313" key="1">
    <source>
        <dbReference type="EMBL" id="ONM03210.1"/>
    </source>
</evidence>
<gene>
    <name evidence="1" type="ORF">ZEAMMB73_Zm00001d031613</name>
</gene>